<keyword evidence="2" id="KW-1185">Reference proteome</keyword>
<dbReference type="EMBL" id="VSWC01000131">
    <property type="protein sequence ID" value="KAA1081067.1"/>
    <property type="molecule type" value="Genomic_DNA"/>
</dbReference>
<sequence>MPPRSLGSDWDVHESRVTIRATRPKRHDHLSVRPEVTAKVEGIITPIAWTFPVSSSLFDWLSSVGFLSPFEVFSRPCTSLVVHSHLPPLPINGRTLSRLFLRPTSVT</sequence>
<comment type="caution">
    <text evidence="1">The sequence shown here is derived from an EMBL/GenBank/DDBJ whole genome shotgun (WGS) entry which is preliminary data.</text>
</comment>
<evidence type="ECO:0000313" key="2">
    <source>
        <dbReference type="Proteomes" id="UP000324748"/>
    </source>
</evidence>
<proteinExistence type="predicted"/>
<evidence type="ECO:0000313" key="1">
    <source>
        <dbReference type="EMBL" id="KAA1081067.1"/>
    </source>
</evidence>
<protein>
    <submittedName>
        <fullName evidence="1">Uncharacterized protein</fullName>
    </submittedName>
</protein>
<dbReference type="AlphaFoldDB" id="A0A5B0MW71"/>
<name>A0A5B0MW71_PUCGR</name>
<dbReference type="Proteomes" id="UP000324748">
    <property type="component" value="Unassembled WGS sequence"/>
</dbReference>
<gene>
    <name evidence="1" type="ORF">PGT21_028755</name>
</gene>
<accession>A0A5B0MW71</accession>
<reference evidence="1 2" key="1">
    <citation type="submission" date="2019-05" db="EMBL/GenBank/DDBJ databases">
        <title>Emergence of the Ug99 lineage of the wheat stem rust pathogen through somatic hybridization.</title>
        <authorList>
            <person name="Li F."/>
            <person name="Upadhyaya N.M."/>
            <person name="Sperschneider J."/>
            <person name="Matny O."/>
            <person name="Nguyen-Phuc H."/>
            <person name="Mago R."/>
            <person name="Raley C."/>
            <person name="Miller M.E."/>
            <person name="Silverstein K.A.T."/>
            <person name="Henningsen E."/>
            <person name="Hirsch C.D."/>
            <person name="Visser B."/>
            <person name="Pretorius Z.A."/>
            <person name="Steffenson B.J."/>
            <person name="Schwessinger B."/>
            <person name="Dodds P.N."/>
            <person name="Figueroa M."/>
        </authorList>
    </citation>
    <scope>NUCLEOTIDE SEQUENCE [LARGE SCALE GENOMIC DNA]</scope>
    <source>
        <strain evidence="1">21-0</strain>
    </source>
</reference>
<organism evidence="1 2">
    <name type="scientific">Puccinia graminis f. sp. tritici</name>
    <dbReference type="NCBI Taxonomy" id="56615"/>
    <lineage>
        <taxon>Eukaryota</taxon>
        <taxon>Fungi</taxon>
        <taxon>Dikarya</taxon>
        <taxon>Basidiomycota</taxon>
        <taxon>Pucciniomycotina</taxon>
        <taxon>Pucciniomycetes</taxon>
        <taxon>Pucciniales</taxon>
        <taxon>Pucciniaceae</taxon>
        <taxon>Puccinia</taxon>
    </lineage>
</organism>